<evidence type="ECO:0000256" key="2">
    <source>
        <dbReference type="ARBA" id="ARBA00022630"/>
    </source>
</evidence>
<proteinExistence type="inferred from homology"/>
<comment type="similarity">
    <text evidence="1">Belongs to the FAD-binding monooxygenase family.</text>
</comment>
<name>A0ABT6C211_9MICO</name>
<keyword evidence="6" id="KW-1185">Reference proteome</keyword>
<evidence type="ECO:0000313" key="5">
    <source>
        <dbReference type="EMBL" id="MDF8262690.1"/>
    </source>
</evidence>
<evidence type="ECO:0000256" key="1">
    <source>
        <dbReference type="ARBA" id="ARBA00010139"/>
    </source>
</evidence>
<accession>A0ABT6C211</accession>
<evidence type="ECO:0000256" key="4">
    <source>
        <dbReference type="ARBA" id="ARBA00023002"/>
    </source>
</evidence>
<dbReference type="SUPFAM" id="SSF51905">
    <property type="entry name" value="FAD/NAD(P)-binding domain"/>
    <property type="match status" value="1"/>
</dbReference>
<evidence type="ECO:0000313" key="6">
    <source>
        <dbReference type="Proteomes" id="UP001528912"/>
    </source>
</evidence>
<dbReference type="InterPro" id="IPR020946">
    <property type="entry name" value="Flavin_mOase-like"/>
</dbReference>
<evidence type="ECO:0000256" key="3">
    <source>
        <dbReference type="ARBA" id="ARBA00022827"/>
    </source>
</evidence>
<dbReference type="InterPro" id="IPR000960">
    <property type="entry name" value="Flavin_mOase"/>
</dbReference>
<dbReference type="Proteomes" id="UP001528912">
    <property type="component" value="Unassembled WGS sequence"/>
</dbReference>
<keyword evidence="3" id="KW-0274">FAD</keyword>
<dbReference type="Pfam" id="PF00743">
    <property type="entry name" value="FMO-like"/>
    <property type="match status" value="1"/>
</dbReference>
<protein>
    <submittedName>
        <fullName evidence="5">NAD(P)/FAD-dependent oxidoreductase</fullName>
    </submittedName>
</protein>
<comment type="caution">
    <text evidence="5">The sequence shown here is derived from an EMBL/GenBank/DDBJ whole genome shotgun (WGS) entry which is preliminary data.</text>
</comment>
<organism evidence="5 6">
    <name type="scientific">Luteipulveratus flavus</name>
    <dbReference type="NCBI Taxonomy" id="3031728"/>
    <lineage>
        <taxon>Bacteria</taxon>
        <taxon>Bacillati</taxon>
        <taxon>Actinomycetota</taxon>
        <taxon>Actinomycetes</taxon>
        <taxon>Micrococcales</taxon>
        <taxon>Dermacoccaceae</taxon>
        <taxon>Luteipulveratus</taxon>
    </lineage>
</organism>
<dbReference type="InterPro" id="IPR036188">
    <property type="entry name" value="FAD/NAD-bd_sf"/>
</dbReference>
<keyword evidence="4" id="KW-0560">Oxidoreductase</keyword>
<dbReference type="RefSeq" id="WP_277190446.1">
    <property type="nucleotide sequence ID" value="NZ_JAROAV010000001.1"/>
</dbReference>
<sequence>MGIAFKGRGAGPPIVSPRIAVVGAGFGGLAAVIELKRRGFEDIVVLEKAEDVGGVWRENTYPGAACDVPSPFYSYSFEPNPRWPHRFSRQPAILDYIRGVADKYDVRRHIRFGTEVVGATFDDATGTWTVEISSGEPMVVDVLVSAVGQLSRPAYPDIAGRDSFAGEEFHSATWDHDVDLTGKRVAVVGTGASAVQFVPEVREHAEHLTVFQRSAPYILPRPDRQFGPLHHRLFEKLPVTELAERATWYGLVEGLSVAWVHAKPLAAAIRAASRWHMRRQTKAEPGLFEKVWPDYPIGCKRVLFSDSYLPALAEPDVDLVTEGIERITPGGVLTTDGVEHPADVIIWGTGFKVQEFLAPMSITGPAGRGLHEAWRDGPHAYYGMTVPRFPNLFLMYGPNTNTGGGSIIYFLETQARYLGDYVAHLVSVGRPLAVRPEVEAAYDDRIQAELGGSVWSRCSSWYRRADGRITANWPFLGVQYNRQARFDAADYEEVGSWVRDTTGSRR</sequence>
<reference evidence="5 6" key="1">
    <citation type="submission" date="2023-03" db="EMBL/GenBank/DDBJ databases">
        <title>YIM 133296 draft genome.</title>
        <authorList>
            <person name="Xiong L."/>
        </authorList>
    </citation>
    <scope>NUCLEOTIDE SEQUENCE [LARGE SCALE GENOMIC DNA]</scope>
    <source>
        <strain evidence="5 6">YIM 133296</strain>
    </source>
</reference>
<dbReference type="PRINTS" id="PR00370">
    <property type="entry name" value="FMOXYGENASE"/>
</dbReference>
<gene>
    <name evidence="5" type="ORF">P4R38_00340</name>
</gene>
<dbReference type="EMBL" id="JAROAV010000001">
    <property type="protein sequence ID" value="MDF8262690.1"/>
    <property type="molecule type" value="Genomic_DNA"/>
</dbReference>
<dbReference type="Gene3D" id="3.50.50.60">
    <property type="entry name" value="FAD/NAD(P)-binding domain"/>
    <property type="match status" value="3"/>
</dbReference>
<dbReference type="InterPro" id="IPR051209">
    <property type="entry name" value="FAD-bind_Monooxygenase_sf"/>
</dbReference>
<dbReference type="PANTHER" id="PTHR42877">
    <property type="entry name" value="L-ORNITHINE N(5)-MONOOXYGENASE-RELATED"/>
    <property type="match status" value="1"/>
</dbReference>
<keyword evidence="2" id="KW-0285">Flavoprotein</keyword>
<dbReference type="PANTHER" id="PTHR42877:SF4">
    <property type="entry name" value="FAD_NAD(P)-BINDING DOMAIN-CONTAINING PROTEIN-RELATED"/>
    <property type="match status" value="1"/>
</dbReference>